<dbReference type="InterPro" id="IPR033248">
    <property type="entry name" value="Transketolase_C"/>
</dbReference>
<dbReference type="RefSeq" id="WP_167165367.1">
    <property type="nucleotide sequence ID" value="NZ_BAAAOO010000002.1"/>
</dbReference>
<dbReference type="Pfam" id="PF02779">
    <property type="entry name" value="Transket_pyr"/>
    <property type="match status" value="1"/>
</dbReference>
<dbReference type="SUPFAM" id="SSF52922">
    <property type="entry name" value="TK C-terminal domain-like"/>
    <property type="match status" value="1"/>
</dbReference>
<accession>A0ABX0SEP4</accession>
<gene>
    <name evidence="2" type="ORF">FB473_000999</name>
</gene>
<dbReference type="InterPro" id="IPR005475">
    <property type="entry name" value="Transketolase-like_Pyr-bd"/>
</dbReference>
<dbReference type="Gene3D" id="3.40.50.920">
    <property type="match status" value="1"/>
</dbReference>
<name>A0ABX0SEP4_9ACTN</name>
<dbReference type="SUPFAM" id="SSF52518">
    <property type="entry name" value="Thiamin diphosphate-binding fold (THDP-binding)"/>
    <property type="match status" value="1"/>
</dbReference>
<dbReference type="Pfam" id="PF02780">
    <property type="entry name" value="Transketolase_C"/>
    <property type="match status" value="1"/>
</dbReference>
<reference evidence="2 3" key="1">
    <citation type="submission" date="2020-02" db="EMBL/GenBank/DDBJ databases">
        <title>Sequencing the genomes of 1000 actinobacteria strains.</title>
        <authorList>
            <person name="Klenk H.-P."/>
        </authorList>
    </citation>
    <scope>NUCLEOTIDE SEQUENCE [LARGE SCALE GENOMIC DNA]</scope>
    <source>
        <strain evidence="2 3">DSM 19609</strain>
    </source>
</reference>
<proteinExistence type="predicted"/>
<dbReference type="EMBL" id="JAAMOZ010000001">
    <property type="protein sequence ID" value="NIH56354.1"/>
    <property type="molecule type" value="Genomic_DNA"/>
</dbReference>
<dbReference type="InterPro" id="IPR029061">
    <property type="entry name" value="THDP-binding"/>
</dbReference>
<evidence type="ECO:0000259" key="1">
    <source>
        <dbReference type="SMART" id="SM00861"/>
    </source>
</evidence>
<dbReference type="EC" id="2.2.1.1" evidence="2"/>
<evidence type="ECO:0000313" key="3">
    <source>
        <dbReference type="Proteomes" id="UP000749311"/>
    </source>
</evidence>
<dbReference type="Gene3D" id="3.40.50.970">
    <property type="match status" value="1"/>
</dbReference>
<dbReference type="InterPro" id="IPR051157">
    <property type="entry name" value="PDH/Transketolase"/>
</dbReference>
<keyword evidence="2" id="KW-0808">Transferase</keyword>
<sequence>MSGLTDPRKEFGRAVTALADDNERIVVLSADSGKSSGFGEFATAHPDRYFEFGIMEQGVTGIASGMASTGLIPVFAAIAPFVTSRNYEMFRNDLGYMRQNAKIVGRNGGFTYSDLGATHHSLEDYAIIRMIPGVVVFAPSDPGELRSCVAAMIEHDGPTYTRIGAQPLPDLFDEEPVVIGKGRHLREGSDVTVITTGYITTETVAAVDLLTERGIGVDLIGMPTPSHLDAELICASAARTGAVVTVEEHYVTGGLGGAVAELLAQEQPTRMRLVGVPHAYAPSGPYDGLLEYAGLDAAGIVRQVTEFVSR</sequence>
<protein>
    <submittedName>
        <fullName evidence="2">Transketolase</fullName>
        <ecNumber evidence="2">2.2.1.1</ecNumber>
    </submittedName>
</protein>
<dbReference type="InterPro" id="IPR009014">
    <property type="entry name" value="Transketo_C/PFOR_II"/>
</dbReference>
<dbReference type="GO" id="GO:0004802">
    <property type="term" value="F:transketolase activity"/>
    <property type="evidence" value="ECO:0007669"/>
    <property type="project" value="UniProtKB-EC"/>
</dbReference>
<comment type="caution">
    <text evidence="2">The sequence shown here is derived from an EMBL/GenBank/DDBJ whole genome shotgun (WGS) entry which is preliminary data.</text>
</comment>
<dbReference type="PANTHER" id="PTHR43825:SF1">
    <property type="entry name" value="TRANSKETOLASE-LIKE PYRIMIDINE-BINDING DOMAIN-CONTAINING PROTEIN"/>
    <property type="match status" value="1"/>
</dbReference>
<keyword evidence="3" id="KW-1185">Reference proteome</keyword>
<dbReference type="Proteomes" id="UP000749311">
    <property type="component" value="Unassembled WGS sequence"/>
</dbReference>
<feature type="domain" description="Transketolase-like pyrimidine-binding" evidence="1">
    <location>
        <begin position="5"/>
        <end position="170"/>
    </location>
</feature>
<dbReference type="SMART" id="SM00861">
    <property type="entry name" value="Transket_pyr"/>
    <property type="match status" value="1"/>
</dbReference>
<dbReference type="CDD" id="cd07033">
    <property type="entry name" value="TPP_PYR_DXS_TK_like"/>
    <property type="match status" value="1"/>
</dbReference>
<organism evidence="2 3">
    <name type="scientific">Brooklawnia cerclae</name>
    <dbReference type="NCBI Taxonomy" id="349934"/>
    <lineage>
        <taxon>Bacteria</taxon>
        <taxon>Bacillati</taxon>
        <taxon>Actinomycetota</taxon>
        <taxon>Actinomycetes</taxon>
        <taxon>Propionibacteriales</taxon>
        <taxon>Propionibacteriaceae</taxon>
        <taxon>Brooklawnia</taxon>
    </lineage>
</organism>
<dbReference type="PANTHER" id="PTHR43825">
    <property type="entry name" value="PYRUVATE DEHYDROGENASE E1 COMPONENT"/>
    <property type="match status" value="1"/>
</dbReference>
<evidence type="ECO:0000313" key="2">
    <source>
        <dbReference type="EMBL" id="NIH56354.1"/>
    </source>
</evidence>